<organism evidence="10 11">
    <name type="scientific">Enterobacter sichuanensis</name>
    <dbReference type="NCBI Taxonomy" id="2071710"/>
    <lineage>
        <taxon>Bacteria</taxon>
        <taxon>Pseudomonadati</taxon>
        <taxon>Pseudomonadota</taxon>
        <taxon>Gammaproteobacteria</taxon>
        <taxon>Enterobacterales</taxon>
        <taxon>Enterobacteriaceae</taxon>
        <taxon>Enterobacter</taxon>
        <taxon>Enterobacter cloacae complex</taxon>
    </lineage>
</organism>
<name>A0A0F1A2W4_9ENTR</name>
<dbReference type="Gene3D" id="1.10.10.60">
    <property type="entry name" value="Homeodomain-like"/>
    <property type="match status" value="1"/>
</dbReference>
<dbReference type="Pfam" id="PF00239">
    <property type="entry name" value="Resolvase"/>
    <property type="match status" value="1"/>
</dbReference>
<dbReference type="EMBL" id="JZYX01000075">
    <property type="protein sequence ID" value="KJN16526.1"/>
    <property type="molecule type" value="Genomic_DNA"/>
</dbReference>
<sequence>MKIGYARVSTRDQKADLQVDALKQAGCERIYQDIASGAKSARPELDKLLANVRPGDAVVIWKLDRLGRSLKHLVELVGELAERKVGLQSLNDPIDTTHAQGRLVFNLFASLAEFERELIRERTQAGLPAARARGRIGGRPKGLPAKAEATAMAAETLYREGRLSVSAIGEKLHISKSTLYSYLRHRGVEIGAYQKSARSRDQQPSAASPAEPPAAERVATVTLRLAVVNNSKFVRGRKRATENIERYCLEPYGMKRLDAGHYELTIPYRSDDELDKSVHDLLTEISQEADMRNCFVEMGAWEEDTEKRW</sequence>
<evidence type="ECO:0000256" key="8">
    <source>
        <dbReference type="SAM" id="MobiDB-lite"/>
    </source>
</evidence>
<keyword evidence="2" id="KW-0229">DNA integration</keyword>
<dbReference type="PANTHER" id="PTHR30461:SF2">
    <property type="entry name" value="SERINE RECOMBINASE PINE-RELATED"/>
    <property type="match status" value="1"/>
</dbReference>
<dbReference type="Gene3D" id="3.40.50.1390">
    <property type="entry name" value="Resolvase, N-terminal catalytic domain"/>
    <property type="match status" value="1"/>
</dbReference>
<dbReference type="PATRIC" id="fig|1619248.3.peg.4746"/>
<evidence type="ECO:0000256" key="4">
    <source>
        <dbReference type="ARBA" id="ARBA00023125"/>
    </source>
</evidence>
<proteinExistence type="inferred from homology"/>
<dbReference type="InterPro" id="IPR006119">
    <property type="entry name" value="Resolv_N"/>
</dbReference>
<keyword evidence="5" id="KW-0233">DNA recombination</keyword>
<feature type="domain" description="Resolvase/invertase-type recombinase catalytic" evidence="9">
    <location>
        <begin position="1"/>
        <end position="134"/>
    </location>
</feature>
<keyword evidence="4" id="KW-0238">DNA-binding</keyword>
<dbReference type="GO" id="GO:0015074">
    <property type="term" value="P:DNA integration"/>
    <property type="evidence" value="ECO:0007669"/>
    <property type="project" value="UniProtKB-KW"/>
</dbReference>
<dbReference type="InterPro" id="IPR006118">
    <property type="entry name" value="Recombinase_CS"/>
</dbReference>
<dbReference type="GO" id="GO:0000150">
    <property type="term" value="F:DNA strand exchange activity"/>
    <property type="evidence" value="ECO:0007669"/>
    <property type="project" value="UniProtKB-KW"/>
</dbReference>
<comment type="caution">
    <text evidence="10">The sequence shown here is derived from an EMBL/GenBank/DDBJ whole genome shotgun (WGS) entry which is preliminary data.</text>
</comment>
<feature type="active site" description="O-(5'-phospho-DNA)-serine intermediate" evidence="6 7">
    <location>
        <position position="9"/>
    </location>
</feature>
<evidence type="ECO:0000256" key="2">
    <source>
        <dbReference type="ARBA" id="ARBA00022908"/>
    </source>
</evidence>
<dbReference type="RefSeq" id="WP_045286810.1">
    <property type="nucleotide sequence ID" value="NZ_JZYX01000075.1"/>
</dbReference>
<dbReference type="PROSITE" id="PS00397">
    <property type="entry name" value="RECOMBINASES_1"/>
    <property type="match status" value="1"/>
</dbReference>
<dbReference type="SMART" id="SM00857">
    <property type="entry name" value="Resolvase"/>
    <property type="match status" value="1"/>
</dbReference>
<evidence type="ECO:0000259" key="9">
    <source>
        <dbReference type="PROSITE" id="PS51736"/>
    </source>
</evidence>
<dbReference type="Proteomes" id="UP000033352">
    <property type="component" value="Unassembled WGS sequence"/>
</dbReference>
<dbReference type="SUPFAM" id="SSF53041">
    <property type="entry name" value="Resolvase-like"/>
    <property type="match status" value="1"/>
</dbReference>
<dbReference type="PROSITE" id="PS00398">
    <property type="entry name" value="RECOMBINASES_2"/>
    <property type="match status" value="1"/>
</dbReference>
<evidence type="ECO:0000256" key="5">
    <source>
        <dbReference type="ARBA" id="ARBA00023172"/>
    </source>
</evidence>
<evidence type="ECO:0000313" key="11">
    <source>
        <dbReference type="Proteomes" id="UP000033352"/>
    </source>
</evidence>
<dbReference type="AlphaFoldDB" id="A0A0F1A2W4"/>
<gene>
    <name evidence="10" type="ORF">SS37_23770</name>
</gene>
<dbReference type="FunFam" id="3.40.50.1390:FF:000001">
    <property type="entry name" value="DNA recombinase"/>
    <property type="match status" value="1"/>
</dbReference>
<keyword evidence="3" id="KW-0230">DNA invertase</keyword>
<protein>
    <submittedName>
        <fullName evidence="10">Resolvase</fullName>
    </submittedName>
</protein>
<evidence type="ECO:0000313" key="10">
    <source>
        <dbReference type="EMBL" id="KJN16526.1"/>
    </source>
</evidence>
<evidence type="ECO:0000256" key="7">
    <source>
        <dbReference type="PROSITE-ProRule" id="PRU10137"/>
    </source>
</evidence>
<reference evidence="10 11" key="1">
    <citation type="submission" date="2015-03" db="EMBL/GenBank/DDBJ databases">
        <authorList>
            <person name="McCorrison J."/>
            <person name="Sanka R."/>
            <person name="Adams M."/>
            <person name="Brinkac L."/>
            <person name="Nierman W."/>
            <person name="Sutton G."/>
            <person name="Nelson K."/>
            <person name="Kiedrowski L."/>
            <person name="Guerrero D."/>
            <person name="Bonomo R."/>
        </authorList>
    </citation>
    <scope>NUCLEOTIDE SEQUENCE [LARGE SCALE GENOMIC DNA]</scope>
    <source>
        <strain evidence="10 11">35699</strain>
    </source>
</reference>
<comment type="similarity">
    <text evidence="1">Belongs to the site-specific recombinase resolvase family.</text>
</comment>
<feature type="compositionally biased region" description="Low complexity" evidence="8">
    <location>
        <begin position="204"/>
        <end position="215"/>
    </location>
</feature>
<dbReference type="InterPro" id="IPR050639">
    <property type="entry name" value="SSR_resolvase"/>
</dbReference>
<evidence type="ECO:0000256" key="1">
    <source>
        <dbReference type="ARBA" id="ARBA00009913"/>
    </source>
</evidence>
<dbReference type="PROSITE" id="PS51736">
    <property type="entry name" value="RECOMBINASES_3"/>
    <property type="match status" value="1"/>
</dbReference>
<dbReference type="InterPro" id="IPR036162">
    <property type="entry name" value="Resolvase-like_N_sf"/>
</dbReference>
<dbReference type="CDD" id="cd03768">
    <property type="entry name" value="SR_ResInv"/>
    <property type="match status" value="1"/>
</dbReference>
<accession>A0A0F1A2W4</accession>
<dbReference type="PANTHER" id="PTHR30461">
    <property type="entry name" value="DNA-INVERTASE FROM LAMBDOID PROPHAGE"/>
    <property type="match status" value="1"/>
</dbReference>
<feature type="region of interest" description="Disordered" evidence="8">
    <location>
        <begin position="194"/>
        <end position="215"/>
    </location>
</feature>
<evidence type="ECO:0000256" key="6">
    <source>
        <dbReference type="PIRSR" id="PIRSR606118-50"/>
    </source>
</evidence>
<dbReference type="OrthoDB" id="9797501at2"/>
<dbReference type="GO" id="GO:0003677">
    <property type="term" value="F:DNA binding"/>
    <property type="evidence" value="ECO:0007669"/>
    <property type="project" value="UniProtKB-KW"/>
</dbReference>
<evidence type="ECO:0000256" key="3">
    <source>
        <dbReference type="ARBA" id="ARBA00023100"/>
    </source>
</evidence>